<dbReference type="GO" id="GO:0009380">
    <property type="term" value="C:excinuclease repair complex"/>
    <property type="evidence" value="ECO:0007669"/>
    <property type="project" value="TreeGrafter"/>
</dbReference>
<evidence type="ECO:0000259" key="6">
    <source>
        <dbReference type="PROSITE" id="PS50151"/>
    </source>
</evidence>
<evidence type="ECO:0000313" key="9">
    <source>
        <dbReference type="Proteomes" id="UP000033163"/>
    </source>
</evidence>
<dbReference type="InterPro" id="IPR035901">
    <property type="entry name" value="GIY-YIG_endonuc_sf"/>
</dbReference>
<reference evidence="9" key="1">
    <citation type="submission" date="2015-03" db="EMBL/GenBank/DDBJ databases">
        <authorList>
            <person name="Wibberg D."/>
        </authorList>
    </citation>
    <scope>NUCLEOTIDE SEQUENCE [LARGE SCALE GENOMIC DNA]</scope>
</reference>
<dbReference type="Pfam" id="PF02151">
    <property type="entry name" value="UVR"/>
    <property type="match status" value="1"/>
</dbReference>
<dbReference type="Gene3D" id="3.40.1440.10">
    <property type="entry name" value="GIY-YIG endonuclease"/>
    <property type="match status" value="1"/>
</dbReference>
<dbReference type="PROSITE" id="PS50164">
    <property type="entry name" value="GIY_YIG"/>
    <property type="match status" value="1"/>
</dbReference>
<dbReference type="SUPFAM" id="SSF46600">
    <property type="entry name" value="C-terminal UvrC-binding domain of UvrB"/>
    <property type="match status" value="1"/>
</dbReference>
<evidence type="ECO:0000259" key="7">
    <source>
        <dbReference type="PROSITE" id="PS50164"/>
    </source>
</evidence>
<name>A0A0E4HEM3_9BACL</name>
<gene>
    <name evidence="8" type="ORF">PRIO_6569</name>
</gene>
<evidence type="ECO:0000256" key="1">
    <source>
        <dbReference type="ARBA" id="ARBA00022490"/>
    </source>
</evidence>
<evidence type="ECO:0000256" key="2">
    <source>
        <dbReference type="ARBA" id="ARBA00022763"/>
    </source>
</evidence>
<dbReference type="InterPro" id="IPR001943">
    <property type="entry name" value="UVR_dom"/>
</dbReference>
<evidence type="ECO:0000256" key="4">
    <source>
        <dbReference type="ARBA" id="ARBA00022881"/>
    </source>
</evidence>
<dbReference type="PROSITE" id="PS50151">
    <property type="entry name" value="UVR"/>
    <property type="match status" value="1"/>
</dbReference>
<keyword evidence="3" id="KW-0228">DNA excision</keyword>
<dbReference type="InterPro" id="IPR000305">
    <property type="entry name" value="GIY-YIG_endonuc"/>
</dbReference>
<dbReference type="SMART" id="SM00465">
    <property type="entry name" value="GIYc"/>
    <property type="match status" value="1"/>
</dbReference>
<protein>
    <submittedName>
        <fullName evidence="8">GIY-YIG catalytic domain protein</fullName>
    </submittedName>
</protein>
<accession>A0A0E4HEM3</accession>
<dbReference type="CDD" id="cd10434">
    <property type="entry name" value="GIY-YIG_UvrC_Cho"/>
    <property type="match status" value="1"/>
</dbReference>
<feature type="domain" description="GIY-YIG" evidence="7">
    <location>
        <begin position="12"/>
        <end position="91"/>
    </location>
</feature>
<dbReference type="GO" id="GO:0004518">
    <property type="term" value="F:nuclease activity"/>
    <property type="evidence" value="ECO:0007669"/>
    <property type="project" value="UniProtKB-KW"/>
</dbReference>
<dbReference type="GO" id="GO:0006289">
    <property type="term" value="P:nucleotide-excision repair"/>
    <property type="evidence" value="ECO:0007669"/>
    <property type="project" value="InterPro"/>
</dbReference>
<dbReference type="Pfam" id="PF01541">
    <property type="entry name" value="GIY-YIG"/>
    <property type="match status" value="1"/>
</dbReference>
<dbReference type="KEGG" id="pri:PRIO_6569"/>
<dbReference type="RefSeq" id="WP_020425982.1">
    <property type="nucleotide sequence ID" value="NZ_AGBD01000054.1"/>
</dbReference>
<feature type="domain" description="UVR" evidence="6">
    <location>
        <begin position="199"/>
        <end position="234"/>
    </location>
</feature>
<dbReference type="PATRIC" id="fig|1073571.4.peg.7024"/>
<dbReference type="Gene3D" id="4.10.860.10">
    <property type="entry name" value="UVR domain"/>
    <property type="match status" value="1"/>
</dbReference>
<dbReference type="InterPro" id="IPR047296">
    <property type="entry name" value="GIY-YIG_UvrC_Cho"/>
</dbReference>
<evidence type="ECO:0000313" key="8">
    <source>
        <dbReference type="EMBL" id="CQR58916.1"/>
    </source>
</evidence>
<dbReference type="PANTHER" id="PTHR30562">
    <property type="entry name" value="UVRC/OXIDOREDUCTASE"/>
    <property type="match status" value="1"/>
</dbReference>
<proteinExistence type="predicted"/>
<dbReference type="EMBL" id="LN831776">
    <property type="protein sequence ID" value="CQR58916.1"/>
    <property type="molecule type" value="Genomic_DNA"/>
</dbReference>
<organism evidence="8 9">
    <name type="scientific">Paenibacillus riograndensis SBR5</name>
    <dbReference type="NCBI Taxonomy" id="1073571"/>
    <lineage>
        <taxon>Bacteria</taxon>
        <taxon>Bacillati</taxon>
        <taxon>Bacillota</taxon>
        <taxon>Bacilli</taxon>
        <taxon>Bacillales</taxon>
        <taxon>Paenibacillaceae</taxon>
        <taxon>Paenibacillus</taxon>
        <taxon>Paenibacillus sonchi group</taxon>
    </lineage>
</organism>
<evidence type="ECO:0000256" key="3">
    <source>
        <dbReference type="ARBA" id="ARBA00022769"/>
    </source>
</evidence>
<dbReference type="PANTHER" id="PTHR30562:SF1">
    <property type="entry name" value="UVRABC SYSTEM PROTEIN C"/>
    <property type="match status" value="1"/>
</dbReference>
<dbReference type="HOGENOM" id="CLU_014841_4_1_9"/>
<dbReference type="AlphaFoldDB" id="A0A0E4HEM3"/>
<dbReference type="STRING" id="483937.AMQ84_30905"/>
<dbReference type="InterPro" id="IPR036876">
    <property type="entry name" value="UVR_dom_sf"/>
</dbReference>
<keyword evidence="1" id="KW-0963">Cytoplasm</keyword>
<dbReference type="SUPFAM" id="SSF82771">
    <property type="entry name" value="GIY-YIG endonuclease"/>
    <property type="match status" value="1"/>
</dbReference>
<keyword evidence="4" id="KW-0267">Excision nuclease</keyword>
<keyword evidence="5" id="KW-0234">DNA repair</keyword>
<dbReference type="InterPro" id="IPR050066">
    <property type="entry name" value="UvrABC_protein_C"/>
</dbReference>
<keyword evidence="2" id="KW-0227">DNA damage</keyword>
<evidence type="ECO:0000256" key="5">
    <source>
        <dbReference type="ARBA" id="ARBA00023204"/>
    </source>
</evidence>
<dbReference type="Proteomes" id="UP000033163">
    <property type="component" value="Chromosome I"/>
</dbReference>
<sequence length="368" mass="41142">MNLAEKVAALPLSPGVYLMKDSLGHIIYVGKAKQLKKRVQSYFYNAKGHSPKVKQLVRNIRDFDYKLTDTEFEAFMLECQLIKEIKPMYNKKMKNPLAYSYIVIRTDTAYRQLAVTYDPAEYGDSLYFGPYTSRSTVERAVQGIKESQRILCSTPHARNALCLNHSLGLCLGMCGGGEALERYEGIIDSVAGLLNGNDPRILEELQQRMDLAAENFEFETAAKYRDYCTAVRSLLQKEKVIGFTEQNKNIVVLEPMQEQVLKLILIRGSEILDRARLDAGQMNAEQLCGIIQAAVQDSFSKPPHGEPGEISRHKLDEAQIIYSYLTGSSGSYAVIPQEWLEAGDGAAVAEAVRELLGGYFEAAPAKFQ</sequence>
<dbReference type="FunFam" id="3.40.1440.10:FF:000001">
    <property type="entry name" value="UvrABC system protein C"/>
    <property type="match status" value="1"/>
</dbReference>